<dbReference type="RefSeq" id="WP_038528971.1">
    <property type="nucleotide sequence ID" value="NZ_HG315671.1"/>
</dbReference>
<evidence type="ECO:0000256" key="2">
    <source>
        <dbReference type="ARBA" id="ARBA00022737"/>
    </source>
</evidence>
<dbReference type="Gene3D" id="3.40.250.10">
    <property type="entry name" value="Rhodanese-like domain"/>
    <property type="match status" value="2"/>
</dbReference>
<dbReference type="InterPro" id="IPR036873">
    <property type="entry name" value="Rhodanese-like_dom_sf"/>
</dbReference>
<dbReference type="HOGENOM" id="CLU_031618_3_0_10"/>
<dbReference type="Proteomes" id="UP000016160">
    <property type="component" value="Chromosome"/>
</dbReference>
<gene>
    <name evidence="4" type="ORF">BN863_13690</name>
</gene>
<feature type="domain" description="Rhodanese" evidence="3">
    <location>
        <begin position="163"/>
        <end position="271"/>
    </location>
</feature>
<dbReference type="PATRIC" id="fig|1347342.6.peg.1378"/>
<dbReference type="SUPFAM" id="SSF52821">
    <property type="entry name" value="Rhodanese/Cell cycle control phosphatase"/>
    <property type="match status" value="2"/>
</dbReference>
<name>T2KKW8_FORAG</name>
<protein>
    <submittedName>
        <fullName evidence="4">Thiosulfate sulfurtransferase, rhodanese</fullName>
        <ecNumber evidence="4">2.8.1.1</ecNumber>
    </submittedName>
</protein>
<dbReference type="OrthoDB" id="9770030at2"/>
<keyword evidence="2" id="KW-0677">Repeat</keyword>
<organism evidence="4 5">
    <name type="scientific">Formosa agariphila (strain DSM 15362 / KCTC 12365 / LMG 23005 / KMM 3901 / M-2Alg 35-1)</name>
    <dbReference type="NCBI Taxonomy" id="1347342"/>
    <lineage>
        <taxon>Bacteria</taxon>
        <taxon>Pseudomonadati</taxon>
        <taxon>Bacteroidota</taxon>
        <taxon>Flavobacteriia</taxon>
        <taxon>Flavobacteriales</taxon>
        <taxon>Flavobacteriaceae</taxon>
        <taxon>Formosa</taxon>
    </lineage>
</organism>
<dbReference type="STRING" id="1347342.BN863_13690"/>
<dbReference type="SMART" id="SM00450">
    <property type="entry name" value="RHOD"/>
    <property type="match status" value="2"/>
</dbReference>
<dbReference type="Pfam" id="PF00581">
    <property type="entry name" value="Rhodanese"/>
    <property type="match status" value="2"/>
</dbReference>
<dbReference type="EC" id="2.8.1.1" evidence="4"/>
<dbReference type="EMBL" id="HG315671">
    <property type="protein sequence ID" value="CDF79081.1"/>
    <property type="molecule type" value="Genomic_DNA"/>
</dbReference>
<dbReference type="GO" id="GO:0004792">
    <property type="term" value="F:thiosulfate-cyanide sulfurtransferase activity"/>
    <property type="evidence" value="ECO:0007669"/>
    <property type="project" value="UniProtKB-EC"/>
</dbReference>
<dbReference type="PROSITE" id="PS50206">
    <property type="entry name" value="RHODANESE_3"/>
    <property type="match status" value="2"/>
</dbReference>
<evidence type="ECO:0000256" key="1">
    <source>
        <dbReference type="ARBA" id="ARBA00022679"/>
    </source>
</evidence>
<evidence type="ECO:0000313" key="4">
    <source>
        <dbReference type="EMBL" id="CDF79081.1"/>
    </source>
</evidence>
<dbReference type="InterPro" id="IPR045078">
    <property type="entry name" value="TST/MPST-like"/>
</dbReference>
<proteinExistence type="predicted"/>
<keyword evidence="5" id="KW-1185">Reference proteome</keyword>
<dbReference type="InterPro" id="IPR001763">
    <property type="entry name" value="Rhodanese-like_dom"/>
</dbReference>
<evidence type="ECO:0000259" key="3">
    <source>
        <dbReference type="PROSITE" id="PS50206"/>
    </source>
</evidence>
<dbReference type="PANTHER" id="PTHR11364:SF27">
    <property type="entry name" value="SULFURTRANSFERASE"/>
    <property type="match status" value="1"/>
</dbReference>
<dbReference type="AlphaFoldDB" id="T2KKW8"/>
<accession>T2KKW8</accession>
<evidence type="ECO:0000313" key="5">
    <source>
        <dbReference type="Proteomes" id="UP000016160"/>
    </source>
</evidence>
<reference evidence="4 5" key="1">
    <citation type="journal article" date="2013" name="Appl. Environ. Microbiol.">
        <title>The genome of the alga-associated marine flavobacterium Formosa agariphila KMM 3901T reveals a broad potential for degradation of algal polysaccharides.</title>
        <authorList>
            <person name="Mann A.J."/>
            <person name="Hahnke R.L."/>
            <person name="Huang S."/>
            <person name="Werner J."/>
            <person name="Xing P."/>
            <person name="Barbeyron T."/>
            <person name="Huettel B."/>
            <person name="Stueber K."/>
            <person name="Reinhardt R."/>
            <person name="Harder J."/>
            <person name="Gloeckner F.O."/>
            <person name="Amann R.I."/>
            <person name="Teeling H."/>
        </authorList>
    </citation>
    <scope>NUCLEOTIDE SEQUENCE [LARGE SCALE GENOMIC DNA]</scope>
    <source>
        <strain evidence="5">DSM 15362 / KCTC 12365 / LMG 23005 / KMM 3901</strain>
    </source>
</reference>
<feature type="domain" description="Rhodanese" evidence="3">
    <location>
        <begin position="16"/>
        <end position="132"/>
    </location>
</feature>
<dbReference type="PANTHER" id="PTHR11364">
    <property type="entry name" value="THIOSULFATE SULFERTANSFERASE"/>
    <property type="match status" value="1"/>
</dbReference>
<keyword evidence="1 4" id="KW-0808">Transferase</keyword>
<dbReference type="CDD" id="cd01448">
    <property type="entry name" value="TST_Repeat_1"/>
    <property type="match status" value="1"/>
</dbReference>
<sequence>MNKAILSAEGLNQILNTENLIILDCTLKNQLLKQPIEIQDIQIKNARFFDLKFKFSDLTNEFPTAYPSKSQFETEAQALGINTNSTIVVYDANGIYSSPRVWWLFKSMGHQDVYVLDGGLPEWISKGFPTETKTESNYPKGNFKANLNPEIVRRFDDVFNNLTTKKELVVDVRSADRFNGVVKEPREGLRSGQIDNSINIPYTKVLNNGKFESEAKLIELFKSLEQEDKPLVFSCGSGITACVMYLASEGILKNKKAVYDGSWTEWGDKVKAD</sequence>
<dbReference type="CDD" id="cd01449">
    <property type="entry name" value="TST_Repeat_2"/>
    <property type="match status" value="1"/>
</dbReference>
<dbReference type="eggNOG" id="COG2897">
    <property type="taxonomic scope" value="Bacteria"/>
</dbReference>